<dbReference type="Proteomes" id="UP000287651">
    <property type="component" value="Unassembled WGS sequence"/>
</dbReference>
<dbReference type="AlphaFoldDB" id="A0A426ZT56"/>
<sequence>MVCRGLRQTGFVLNGRPNASRGREESYVFVRDAAADHWWRYDKARFSKVLIDAKQPNRLCLTPNNGNSGPARLIHPRVQFFRTQPRLRVPHPKTTDLARSHWLNGPSSHPLTPNPTFATCSLAPMRCLVDTCRPPSRYLASSLIAAAGSKRREK</sequence>
<comment type="caution">
    <text evidence="1">The sequence shown here is derived from an EMBL/GenBank/DDBJ whole genome shotgun (WGS) entry which is preliminary data.</text>
</comment>
<proteinExistence type="predicted"/>
<reference evidence="1 2" key="1">
    <citation type="journal article" date="2014" name="Agronomy (Basel)">
        <title>A Draft Genome Sequence for Ensete ventricosum, the Drought-Tolerant Tree Against Hunger.</title>
        <authorList>
            <person name="Harrison J."/>
            <person name="Moore K.A."/>
            <person name="Paszkiewicz K."/>
            <person name="Jones T."/>
            <person name="Grant M."/>
            <person name="Ambacheew D."/>
            <person name="Muzemil S."/>
            <person name="Studholme D.J."/>
        </authorList>
    </citation>
    <scope>NUCLEOTIDE SEQUENCE [LARGE SCALE GENOMIC DNA]</scope>
</reference>
<protein>
    <submittedName>
        <fullName evidence="1">Uncharacterized protein</fullName>
    </submittedName>
</protein>
<name>A0A426ZT56_ENSVE</name>
<dbReference type="EMBL" id="AMZH03005114">
    <property type="protein sequence ID" value="RRT67222.1"/>
    <property type="molecule type" value="Genomic_DNA"/>
</dbReference>
<organism evidence="1 2">
    <name type="scientific">Ensete ventricosum</name>
    <name type="common">Abyssinian banana</name>
    <name type="synonym">Musa ensete</name>
    <dbReference type="NCBI Taxonomy" id="4639"/>
    <lineage>
        <taxon>Eukaryota</taxon>
        <taxon>Viridiplantae</taxon>
        <taxon>Streptophyta</taxon>
        <taxon>Embryophyta</taxon>
        <taxon>Tracheophyta</taxon>
        <taxon>Spermatophyta</taxon>
        <taxon>Magnoliopsida</taxon>
        <taxon>Liliopsida</taxon>
        <taxon>Zingiberales</taxon>
        <taxon>Musaceae</taxon>
        <taxon>Ensete</taxon>
    </lineage>
</organism>
<accession>A0A426ZT56</accession>
<gene>
    <name evidence="1" type="ORF">B296_00013827</name>
</gene>
<evidence type="ECO:0000313" key="1">
    <source>
        <dbReference type="EMBL" id="RRT67222.1"/>
    </source>
</evidence>
<evidence type="ECO:0000313" key="2">
    <source>
        <dbReference type="Proteomes" id="UP000287651"/>
    </source>
</evidence>